<dbReference type="AlphaFoldDB" id="A0A9P6GZM8"/>
<evidence type="ECO:0000256" key="6">
    <source>
        <dbReference type="ARBA" id="ARBA00022833"/>
    </source>
</evidence>
<dbReference type="GO" id="GO:0005634">
    <property type="term" value="C:nucleus"/>
    <property type="evidence" value="ECO:0007669"/>
    <property type="project" value="UniProtKB-SubCell"/>
</dbReference>
<proteinExistence type="predicted"/>
<protein>
    <submittedName>
        <fullName evidence="11">HORMA domain-containing protein 2</fullName>
    </submittedName>
</protein>
<keyword evidence="12" id="KW-1185">Reference proteome</keyword>
<evidence type="ECO:0000256" key="2">
    <source>
        <dbReference type="ARBA" id="ARBA00004286"/>
    </source>
</evidence>
<accession>A0A9P6GZM8</accession>
<keyword evidence="3" id="KW-0158">Chromosome</keyword>
<dbReference type="PROSITE" id="PS51257">
    <property type="entry name" value="PROKAR_LIPOPROTEIN"/>
    <property type="match status" value="1"/>
</dbReference>
<evidence type="ECO:0000256" key="4">
    <source>
        <dbReference type="ARBA" id="ARBA00022723"/>
    </source>
</evidence>
<dbReference type="GO" id="GO:0005694">
    <property type="term" value="C:chromosome"/>
    <property type="evidence" value="ECO:0007669"/>
    <property type="project" value="UniProtKB-SubCell"/>
</dbReference>
<name>A0A9P6GZM8_9MICR</name>
<evidence type="ECO:0000256" key="9">
    <source>
        <dbReference type="SAM" id="MobiDB-lite"/>
    </source>
</evidence>
<dbReference type="PROSITE" id="PS01359">
    <property type="entry name" value="ZF_PHD_1"/>
    <property type="match status" value="1"/>
</dbReference>
<reference evidence="11 12" key="1">
    <citation type="journal article" date="2020" name="Genome Biol. Evol.">
        <title>Comparative genomics of strictly vertically transmitted, feminizing microsporidia endosymbionts of amphipod crustaceans.</title>
        <authorList>
            <person name="Cormier A."/>
            <person name="Chebbi M.A."/>
            <person name="Giraud I."/>
            <person name="Wattier R."/>
            <person name="Teixeira M."/>
            <person name="Gilbert C."/>
            <person name="Rigaud T."/>
            <person name="Cordaux R."/>
        </authorList>
    </citation>
    <scope>NUCLEOTIDE SEQUENCE [LARGE SCALE GENOMIC DNA]</scope>
    <source>
        <strain evidence="11 12">Ou3-Ou53</strain>
    </source>
</reference>
<dbReference type="PANTHER" id="PTHR48225">
    <property type="entry name" value="HORMA DOMAIN-CONTAINING PROTEIN 1"/>
    <property type="match status" value="1"/>
</dbReference>
<dbReference type="GO" id="GO:0007130">
    <property type="term" value="P:synaptonemal complex assembly"/>
    <property type="evidence" value="ECO:0007669"/>
    <property type="project" value="TreeGrafter"/>
</dbReference>
<keyword evidence="8" id="KW-0469">Meiosis</keyword>
<dbReference type="InterPro" id="IPR019786">
    <property type="entry name" value="Zinc_finger_PHD-type_CS"/>
</dbReference>
<dbReference type="Gene3D" id="3.30.900.10">
    <property type="entry name" value="HORMA domain"/>
    <property type="match status" value="2"/>
</dbReference>
<dbReference type="GO" id="GO:0051598">
    <property type="term" value="P:meiotic recombination checkpoint signaling"/>
    <property type="evidence" value="ECO:0007669"/>
    <property type="project" value="TreeGrafter"/>
</dbReference>
<dbReference type="InterPro" id="IPR003511">
    <property type="entry name" value="HORMA_dom"/>
</dbReference>
<dbReference type="InterPro" id="IPR013083">
    <property type="entry name" value="Znf_RING/FYVE/PHD"/>
</dbReference>
<dbReference type="Gene3D" id="3.30.40.10">
    <property type="entry name" value="Zinc/RING finger domain, C3HC4 (zinc finger)"/>
    <property type="match status" value="1"/>
</dbReference>
<dbReference type="InterPro" id="IPR011011">
    <property type="entry name" value="Znf_FYVE_PHD"/>
</dbReference>
<dbReference type="PANTHER" id="PTHR48225:SF7">
    <property type="entry name" value="MEIOSIS-SPECIFIC PROTEIN HOP1"/>
    <property type="match status" value="1"/>
</dbReference>
<dbReference type="Proteomes" id="UP000740883">
    <property type="component" value="Unassembled WGS sequence"/>
</dbReference>
<feature type="region of interest" description="Disordered" evidence="9">
    <location>
        <begin position="175"/>
        <end position="194"/>
    </location>
</feature>
<keyword evidence="6" id="KW-0862">Zinc</keyword>
<gene>
    <name evidence="11" type="primary">HORMAD2</name>
    <name evidence="11" type="ORF">NGRA_2291</name>
</gene>
<dbReference type="InterPro" id="IPR001965">
    <property type="entry name" value="Znf_PHD"/>
</dbReference>
<evidence type="ECO:0000313" key="11">
    <source>
        <dbReference type="EMBL" id="KAF9761971.1"/>
    </source>
</evidence>
<dbReference type="Pfam" id="PF02301">
    <property type="entry name" value="HORMA"/>
    <property type="match status" value="2"/>
</dbReference>
<evidence type="ECO:0000256" key="1">
    <source>
        <dbReference type="ARBA" id="ARBA00004123"/>
    </source>
</evidence>
<sequence length="384" mass="44433">MQTQKQSQIQLLIHTTFSCIAYLRDLLDDSCFEDQVVGKSVIKKLIRTPKTREILELLQGMYEAISRGFVSGFEVALYIDPSKSMDISESYTFEVNNKEESKIEEETIKKFCLVLQKLKPLPSEKYATIKLYYNETVPVDYNPRGFKDGRSHSFQYNKEKKKYEQVKMYIKDTSNGNKNILNKETNKGKNKGIPSTFNTTLQTIPNTTPPPTPNTTLQTIPNTTPPPTPNTTLQTIPNTTHTEVRCACDHNSDTFELIQCDECNHWLHTVCCGFFSNTDKRIPKIYYCGFCSGGVDKNRSIMRKFLSVVYNEGIRTKQWLMERIGMNKNLFPKMFNRLIEEGFVKSKGPRKIEIIKNEKIKKKIKEYFQEKRTSIPEKDIKCVV</sequence>
<evidence type="ECO:0000313" key="12">
    <source>
        <dbReference type="Proteomes" id="UP000740883"/>
    </source>
</evidence>
<dbReference type="InterPro" id="IPR036570">
    <property type="entry name" value="HORMA_dom_sf"/>
</dbReference>
<keyword evidence="7" id="KW-0539">Nucleus</keyword>
<dbReference type="EMBL" id="SBJO01000229">
    <property type="protein sequence ID" value="KAF9761971.1"/>
    <property type="molecule type" value="Genomic_DNA"/>
</dbReference>
<organism evidence="11 12">
    <name type="scientific">Nosema granulosis</name>
    <dbReference type="NCBI Taxonomy" id="83296"/>
    <lineage>
        <taxon>Eukaryota</taxon>
        <taxon>Fungi</taxon>
        <taxon>Fungi incertae sedis</taxon>
        <taxon>Microsporidia</taxon>
        <taxon>Nosematidae</taxon>
        <taxon>Nosema</taxon>
    </lineage>
</organism>
<evidence type="ECO:0000256" key="7">
    <source>
        <dbReference type="ARBA" id="ARBA00023242"/>
    </source>
</evidence>
<dbReference type="SMART" id="SM00249">
    <property type="entry name" value="PHD"/>
    <property type="match status" value="1"/>
</dbReference>
<evidence type="ECO:0000256" key="8">
    <source>
        <dbReference type="ARBA" id="ARBA00023254"/>
    </source>
</evidence>
<evidence type="ECO:0000259" key="10">
    <source>
        <dbReference type="SMART" id="SM00249"/>
    </source>
</evidence>
<dbReference type="Pfam" id="PF20826">
    <property type="entry name" value="PHD_5"/>
    <property type="match status" value="1"/>
</dbReference>
<dbReference type="GO" id="GO:0008270">
    <property type="term" value="F:zinc ion binding"/>
    <property type="evidence" value="ECO:0007669"/>
    <property type="project" value="UniProtKB-KW"/>
</dbReference>
<evidence type="ECO:0000256" key="3">
    <source>
        <dbReference type="ARBA" id="ARBA00022454"/>
    </source>
</evidence>
<evidence type="ECO:0000256" key="5">
    <source>
        <dbReference type="ARBA" id="ARBA00022771"/>
    </source>
</evidence>
<comment type="caution">
    <text evidence="11">The sequence shown here is derived from an EMBL/GenBank/DDBJ whole genome shotgun (WGS) entry which is preliminary data.</text>
</comment>
<dbReference type="OrthoDB" id="1928087at2759"/>
<dbReference type="InterPro" id="IPR051294">
    <property type="entry name" value="HORMA_MeioticProgression"/>
</dbReference>
<keyword evidence="4" id="KW-0479">Metal-binding</keyword>
<keyword evidence="5" id="KW-0863">Zinc-finger</keyword>
<dbReference type="SUPFAM" id="SSF56019">
    <property type="entry name" value="The spindle assembly checkpoint protein mad2"/>
    <property type="match status" value="1"/>
</dbReference>
<comment type="subcellular location">
    <subcellularLocation>
        <location evidence="2">Chromosome</location>
    </subcellularLocation>
    <subcellularLocation>
        <location evidence="1">Nucleus</location>
    </subcellularLocation>
</comment>
<dbReference type="SUPFAM" id="SSF57903">
    <property type="entry name" value="FYVE/PHD zinc finger"/>
    <property type="match status" value="1"/>
</dbReference>
<feature type="domain" description="Zinc finger PHD-type" evidence="10">
    <location>
        <begin position="245"/>
        <end position="292"/>
    </location>
</feature>